<feature type="transmembrane region" description="Helical" evidence="2">
    <location>
        <begin position="197"/>
        <end position="230"/>
    </location>
</feature>
<dbReference type="EMBL" id="KZ679679">
    <property type="protein sequence ID" value="PTB56004.1"/>
    <property type="molecule type" value="Genomic_DNA"/>
</dbReference>
<keyword evidence="4" id="KW-1185">Reference proteome</keyword>
<feature type="region of interest" description="Disordered" evidence="1">
    <location>
        <begin position="120"/>
        <end position="178"/>
    </location>
</feature>
<dbReference type="STRING" id="983964.A0A2T4AFY6"/>
<feature type="compositionally biased region" description="Acidic residues" evidence="1">
    <location>
        <begin position="125"/>
        <end position="137"/>
    </location>
</feature>
<dbReference type="GeneID" id="36625544"/>
<gene>
    <name evidence="3" type="ORF">M431DRAFT_4921</name>
</gene>
<evidence type="ECO:0000256" key="2">
    <source>
        <dbReference type="SAM" id="Phobius"/>
    </source>
</evidence>
<sequence length="543" mass="58424">MEIPMPFSSLRHHHLRGSYAHPFDRANNFSPITSPFLPSGRVPPAPAAAYTTTSMPNAPRVTCRRIPIEPGQLPAPATKLVITQVLQASEDSQFWALITVGAFYDSEDRIIWSTEQFAAHVGTDSESDEEEASEAEAETGRETEAEPEAEATLESTTTESTIEPSSLPDSELTTLNHTGNTPSAHIEAIITTNRPSLPLGVCLILIFVPISTLTLVITIISLTPILTLILTTLKLTSTTWLHPASQRRHRLLAALLAAHLLAGIPSSPVLSQDTGKRLSNPASDPTVDMSGGWNPLTGRDSGSGRPAYAPYGAPQPAQGQAYIPHAGGPGYSFGTVPQQSAWPNMTYGYYPLASAQGVPQYAMPGAGYTAAQGPSAGYYTQQTYSYQPNGTGNMLPRQPQPYPNIDPTMPAAQMTNTTGGTGCEPGYNYFFPAEHTKAHVFKTNTPPWQLPPTAQIPFKAAHIPCNTTMAELLKGFGCTNATPKKNKCFEVVSGGGGKWYKGLEVNGADKDMLKKTIKDVGWDSTRTGNPNEKPVVCLWFCRD</sequence>
<keyword evidence="2" id="KW-0812">Transmembrane</keyword>
<proteinExistence type="predicted"/>
<feature type="compositionally biased region" description="Low complexity" evidence="1">
    <location>
        <begin position="152"/>
        <end position="166"/>
    </location>
</feature>
<dbReference type="Proteomes" id="UP000241690">
    <property type="component" value="Unassembled WGS sequence"/>
</dbReference>
<evidence type="ECO:0000256" key="1">
    <source>
        <dbReference type="SAM" id="MobiDB-lite"/>
    </source>
</evidence>
<dbReference type="AlphaFoldDB" id="A0A2T4AFY6"/>
<evidence type="ECO:0000313" key="4">
    <source>
        <dbReference type="Proteomes" id="UP000241690"/>
    </source>
</evidence>
<organism evidence="3 4">
    <name type="scientific">Trichoderma harzianum CBS 226.95</name>
    <dbReference type="NCBI Taxonomy" id="983964"/>
    <lineage>
        <taxon>Eukaryota</taxon>
        <taxon>Fungi</taxon>
        <taxon>Dikarya</taxon>
        <taxon>Ascomycota</taxon>
        <taxon>Pezizomycotina</taxon>
        <taxon>Sordariomycetes</taxon>
        <taxon>Hypocreomycetidae</taxon>
        <taxon>Hypocreales</taxon>
        <taxon>Hypocreaceae</taxon>
        <taxon>Trichoderma</taxon>
    </lineage>
</organism>
<accession>A0A2T4AFY6</accession>
<name>A0A2T4AFY6_TRIHA</name>
<feature type="region of interest" description="Disordered" evidence="1">
    <location>
        <begin position="271"/>
        <end position="303"/>
    </location>
</feature>
<feature type="compositionally biased region" description="Polar residues" evidence="1">
    <location>
        <begin position="167"/>
        <end position="178"/>
    </location>
</feature>
<keyword evidence="2" id="KW-0472">Membrane</keyword>
<dbReference type="RefSeq" id="XP_024775681.1">
    <property type="nucleotide sequence ID" value="XM_024916975.1"/>
</dbReference>
<protein>
    <submittedName>
        <fullName evidence="3">Uncharacterized protein</fullName>
    </submittedName>
</protein>
<reference evidence="3 4" key="1">
    <citation type="submission" date="2016-07" db="EMBL/GenBank/DDBJ databases">
        <title>Multiple horizontal gene transfer events from other fungi enriched the ability of initially mycotrophic Trichoderma (Ascomycota) to feed on dead plant biomass.</title>
        <authorList>
            <consortium name="DOE Joint Genome Institute"/>
            <person name="Aerts A."/>
            <person name="Atanasova L."/>
            <person name="Chenthamara K."/>
            <person name="Zhang J."/>
            <person name="Grujic M."/>
            <person name="Henrissat B."/>
            <person name="Kuo A."/>
            <person name="Salamov A."/>
            <person name="Lipzen A."/>
            <person name="Labutti K."/>
            <person name="Barry K."/>
            <person name="Miao Y."/>
            <person name="Rahimi M.J."/>
            <person name="Shen Q."/>
            <person name="Grigoriev I.V."/>
            <person name="Kubicek C.P."/>
            <person name="Druzhinina I.S."/>
        </authorList>
    </citation>
    <scope>NUCLEOTIDE SEQUENCE [LARGE SCALE GENOMIC DNA]</scope>
    <source>
        <strain evidence="3 4">CBS 226.95</strain>
    </source>
</reference>
<keyword evidence="2" id="KW-1133">Transmembrane helix</keyword>
<feature type="transmembrane region" description="Helical" evidence="2">
    <location>
        <begin position="251"/>
        <end position="270"/>
    </location>
</feature>
<evidence type="ECO:0000313" key="3">
    <source>
        <dbReference type="EMBL" id="PTB56004.1"/>
    </source>
</evidence>